<dbReference type="Proteomes" id="UP000694558">
    <property type="component" value="Chromosome 6"/>
</dbReference>
<reference evidence="3" key="2">
    <citation type="submission" date="2025-08" db="UniProtKB">
        <authorList>
            <consortium name="Ensembl"/>
        </authorList>
    </citation>
    <scope>IDENTIFICATION</scope>
</reference>
<dbReference type="Gene3D" id="3.20.20.80">
    <property type="entry name" value="Glycosidases"/>
    <property type="match status" value="1"/>
</dbReference>
<dbReference type="SUPFAM" id="SSF51445">
    <property type="entry name" value="(Trans)glycosidases"/>
    <property type="match status" value="1"/>
</dbReference>
<accession>A0A8D3E9W3</accession>
<dbReference type="PANTHER" id="PTHR11177:SF248">
    <property type="entry name" value="CHITOTRIOSIDASE-1"/>
    <property type="match status" value="1"/>
</dbReference>
<dbReference type="InterPro" id="IPR029070">
    <property type="entry name" value="Chitinase_insertion_sf"/>
</dbReference>
<dbReference type="Gene3D" id="3.10.50.10">
    <property type="match status" value="1"/>
</dbReference>
<dbReference type="GO" id="GO:0005975">
    <property type="term" value="P:carbohydrate metabolic process"/>
    <property type="evidence" value="ECO:0007669"/>
    <property type="project" value="InterPro"/>
</dbReference>
<sequence length="380" mass="42646">MLGVKKKSGTTTTKLVCYFTNWSQYRTGAGKFLHVNVDPFLCTHLVYAFAILDHANEIAEYEWNEKSLYRPFTELKNRNSKLKTLLSVREESDGSQFSIMVSTPANRNTFIQSTIKFLRTHGFDGLDLAWEHLGADGTSRNIKYAEFVRAYEAESKGSRNTQLILSAAVAAHSDVIDAGYQIADMSKYLDFISVKAFDLHTVPDGVTTHHSPLYTENNANIVIRLFLRTDYVMQYWLERGAPARKLLLGFPTHSRSFTLSSAVTGLGVPFSGPAAPGPYTQQSGIWSYYETCSFLKGTAVQWIDSQKVPYAVKGNQWVGFDNQQSYDAKVEYLKSRQLGGAAVWTLDMDDFSGQFCEQGKYPLTSHLKHELSVGVHCNQS</sequence>
<evidence type="ECO:0000313" key="3">
    <source>
        <dbReference type="Ensembl" id="ENSSMAP00000068572.1"/>
    </source>
</evidence>
<dbReference type="Ensembl" id="ENSSMAT00000077820.1">
    <property type="protein sequence ID" value="ENSSMAP00000068572.1"/>
    <property type="gene ID" value="ENSSMAG00000003605.2"/>
</dbReference>
<dbReference type="InterPro" id="IPR050314">
    <property type="entry name" value="Glycosyl_Hydrlase_18"/>
</dbReference>
<dbReference type="FunFam" id="3.10.50.10:FF:000001">
    <property type="entry name" value="Chitinase 3-like 1"/>
    <property type="match status" value="1"/>
</dbReference>
<proteinExistence type="predicted"/>
<evidence type="ECO:0000256" key="1">
    <source>
        <dbReference type="ARBA" id="ARBA00023157"/>
    </source>
</evidence>
<name>A0A8D3E9W3_SCOMX</name>
<evidence type="ECO:0000259" key="2">
    <source>
        <dbReference type="PROSITE" id="PS51910"/>
    </source>
</evidence>
<dbReference type="PANTHER" id="PTHR11177">
    <property type="entry name" value="CHITINASE"/>
    <property type="match status" value="1"/>
</dbReference>
<dbReference type="GeneTree" id="ENSGT00940000161149"/>
<dbReference type="SUPFAM" id="SSF54556">
    <property type="entry name" value="Chitinase insertion domain"/>
    <property type="match status" value="1"/>
</dbReference>
<dbReference type="GO" id="GO:0005576">
    <property type="term" value="C:extracellular region"/>
    <property type="evidence" value="ECO:0007669"/>
    <property type="project" value="TreeGrafter"/>
</dbReference>
<keyword evidence="1" id="KW-1015">Disulfide bond</keyword>
<dbReference type="InterPro" id="IPR001223">
    <property type="entry name" value="Glyco_hydro18_cat"/>
</dbReference>
<dbReference type="SMART" id="SM00636">
    <property type="entry name" value="Glyco_18"/>
    <property type="match status" value="1"/>
</dbReference>
<dbReference type="InterPro" id="IPR017853">
    <property type="entry name" value="GH"/>
</dbReference>
<protein>
    <submittedName>
        <fullName evidence="3">Chitinase, acidic.1</fullName>
    </submittedName>
</protein>
<dbReference type="GO" id="GO:0008061">
    <property type="term" value="F:chitin binding"/>
    <property type="evidence" value="ECO:0007669"/>
    <property type="project" value="InterPro"/>
</dbReference>
<organism evidence="3 4">
    <name type="scientific">Scophthalmus maximus</name>
    <name type="common">Turbot</name>
    <name type="synonym">Psetta maxima</name>
    <dbReference type="NCBI Taxonomy" id="52904"/>
    <lineage>
        <taxon>Eukaryota</taxon>
        <taxon>Metazoa</taxon>
        <taxon>Chordata</taxon>
        <taxon>Craniata</taxon>
        <taxon>Vertebrata</taxon>
        <taxon>Euteleostomi</taxon>
        <taxon>Actinopterygii</taxon>
        <taxon>Neopterygii</taxon>
        <taxon>Teleostei</taxon>
        <taxon>Neoteleostei</taxon>
        <taxon>Acanthomorphata</taxon>
        <taxon>Carangaria</taxon>
        <taxon>Pleuronectiformes</taxon>
        <taxon>Pleuronectoidei</taxon>
        <taxon>Scophthalmidae</taxon>
        <taxon>Scophthalmus</taxon>
    </lineage>
</organism>
<dbReference type="PROSITE" id="PS51910">
    <property type="entry name" value="GH18_2"/>
    <property type="match status" value="1"/>
</dbReference>
<reference evidence="3" key="1">
    <citation type="submission" date="2023-05" db="EMBL/GenBank/DDBJ databases">
        <title>High-quality long-read genome of Scophthalmus maximus.</title>
        <authorList>
            <person name="Lien S."/>
            <person name="Martinez P."/>
        </authorList>
    </citation>
    <scope>NUCLEOTIDE SEQUENCE [LARGE SCALE GENOMIC DNA]</scope>
</reference>
<dbReference type="AlphaFoldDB" id="A0A8D3E9W3"/>
<feature type="domain" description="GH18" evidence="2">
    <location>
        <begin position="13"/>
        <end position="374"/>
    </location>
</feature>
<dbReference type="Pfam" id="PF00704">
    <property type="entry name" value="Glyco_hydro_18"/>
    <property type="match status" value="1"/>
</dbReference>
<evidence type="ECO:0000313" key="4">
    <source>
        <dbReference type="Proteomes" id="UP000694558"/>
    </source>
</evidence>
<dbReference type="InterPro" id="IPR011583">
    <property type="entry name" value="Chitinase_II/V-like_cat"/>
</dbReference>